<evidence type="ECO:0000256" key="1">
    <source>
        <dbReference type="SAM" id="MobiDB-lite"/>
    </source>
</evidence>
<evidence type="ECO:0000313" key="3">
    <source>
        <dbReference type="Proteomes" id="UP000061018"/>
    </source>
</evidence>
<sequence>MRQEPEAVLSHEKLASAVGDADVLFLDSNLRSEVNAFMKDLRATSLNKQLPAPPTPTTPSTGSRTR</sequence>
<accession>A0A0K2AKU1</accession>
<proteinExistence type="predicted"/>
<evidence type="ECO:0000313" key="2">
    <source>
        <dbReference type="EMBL" id="AKZ53609.1"/>
    </source>
</evidence>
<dbReference type="Proteomes" id="UP000061018">
    <property type="component" value="Chromosome"/>
</dbReference>
<organism evidence="2 3">
    <name type="scientific">Streptomyces ambofaciens (strain ATCC 23877 / 3486 / DSM 40053 / JCM 4204 / NBRC 12836 / NRRL B-2516)</name>
    <dbReference type="NCBI Taxonomy" id="278992"/>
    <lineage>
        <taxon>Bacteria</taxon>
        <taxon>Bacillati</taxon>
        <taxon>Actinomycetota</taxon>
        <taxon>Actinomycetes</taxon>
        <taxon>Kitasatosporales</taxon>
        <taxon>Streptomycetaceae</taxon>
        <taxon>Streptomyces</taxon>
    </lineage>
</organism>
<gene>
    <name evidence="2" type="ORF">SAM23877_0560</name>
</gene>
<feature type="region of interest" description="Disordered" evidence="1">
    <location>
        <begin position="44"/>
        <end position="66"/>
    </location>
</feature>
<dbReference type="EMBL" id="CP012382">
    <property type="protein sequence ID" value="AKZ53609.1"/>
    <property type="molecule type" value="Genomic_DNA"/>
</dbReference>
<protein>
    <submittedName>
        <fullName evidence="2">Uncharacterized protein</fullName>
    </submittedName>
</protein>
<dbReference type="RefSeq" id="WP_053126418.1">
    <property type="nucleotide sequence ID" value="NZ_CP012382.1"/>
</dbReference>
<reference evidence="3" key="1">
    <citation type="journal article" date="2015" name="J. Biotechnol.">
        <title>Complete genome sequence of Streptomyces ambofaciens ATCC 23877, the spiramycin producer.</title>
        <authorList>
            <person name="Thibessard A."/>
            <person name="Haas D."/>
            <person name="Gerbaud C."/>
            <person name="Aigle B."/>
            <person name="Lautru S."/>
            <person name="Pernodet J.L."/>
            <person name="Leblond P."/>
        </authorList>
    </citation>
    <scope>NUCLEOTIDE SEQUENCE [LARGE SCALE GENOMIC DNA]</scope>
    <source>
        <strain evidence="3">ATCC 23877 / 3486 / DSM 40053 / JCM 4204 / NBRC 12836 / NRRL B-2516</strain>
    </source>
</reference>
<dbReference type="KEGG" id="samb:SAM23877_0560"/>
<dbReference type="AlphaFoldDB" id="A0A0K2AKU1"/>
<name>A0A0K2AKU1_STRA7</name>